<name>A0A0F7FVH4_9ACTN</name>
<dbReference type="SUPFAM" id="SSF53901">
    <property type="entry name" value="Thiolase-like"/>
    <property type="match status" value="1"/>
</dbReference>
<dbReference type="PATRIC" id="fig|408015.6.peg.2512"/>
<dbReference type="STRING" id="408015.SXIM_24730"/>
<dbReference type="PANTHER" id="PTHR43775">
    <property type="entry name" value="FATTY ACID SYNTHASE"/>
    <property type="match status" value="1"/>
</dbReference>
<feature type="region of interest" description="Disordered" evidence="4">
    <location>
        <begin position="447"/>
        <end position="467"/>
    </location>
</feature>
<dbReference type="KEGG" id="sxi:SXIM_24730"/>
<dbReference type="GO" id="GO:0006633">
    <property type="term" value="P:fatty acid biosynthetic process"/>
    <property type="evidence" value="ECO:0007669"/>
    <property type="project" value="TreeGrafter"/>
</dbReference>
<dbReference type="RefSeq" id="WP_053116174.1">
    <property type="nucleotide sequence ID" value="NZ_CP009922.3"/>
</dbReference>
<feature type="domain" description="Ketosynthase family 3 (KS3)" evidence="5">
    <location>
        <begin position="13"/>
        <end position="445"/>
    </location>
</feature>
<evidence type="ECO:0000256" key="2">
    <source>
        <dbReference type="ARBA" id="ARBA00022553"/>
    </source>
</evidence>
<gene>
    <name evidence="6" type="ORF">SXIM_24730</name>
</gene>
<dbReference type="EMBL" id="CP009922">
    <property type="protein sequence ID" value="AKG43857.1"/>
    <property type="molecule type" value="Genomic_DNA"/>
</dbReference>
<keyword evidence="7" id="KW-1185">Reference proteome</keyword>
<dbReference type="PROSITE" id="PS52004">
    <property type="entry name" value="KS3_2"/>
    <property type="match status" value="1"/>
</dbReference>
<keyword evidence="2" id="KW-0597">Phosphoprotein</keyword>
<dbReference type="InterPro" id="IPR014031">
    <property type="entry name" value="Ketoacyl_synth_C"/>
</dbReference>
<dbReference type="InterPro" id="IPR050091">
    <property type="entry name" value="PKS_NRPS_Biosynth_Enz"/>
</dbReference>
<evidence type="ECO:0000259" key="5">
    <source>
        <dbReference type="PROSITE" id="PS52004"/>
    </source>
</evidence>
<evidence type="ECO:0000256" key="1">
    <source>
        <dbReference type="ARBA" id="ARBA00022450"/>
    </source>
</evidence>
<evidence type="ECO:0000313" key="7">
    <source>
        <dbReference type="Proteomes" id="UP000034034"/>
    </source>
</evidence>
<dbReference type="InterPro" id="IPR020841">
    <property type="entry name" value="PKS_Beta-ketoAc_synthase_dom"/>
</dbReference>
<dbReference type="Proteomes" id="UP000034034">
    <property type="component" value="Chromosome"/>
</dbReference>
<evidence type="ECO:0000256" key="3">
    <source>
        <dbReference type="RuleBase" id="RU003694"/>
    </source>
</evidence>
<reference evidence="6" key="1">
    <citation type="submission" date="2019-08" db="EMBL/GenBank/DDBJ databases">
        <title>Complete genome sequence of a mangrove-derived Streptomyces xiamenensis.</title>
        <authorList>
            <person name="Xu J."/>
        </authorList>
    </citation>
    <scope>NUCLEOTIDE SEQUENCE</scope>
    <source>
        <strain evidence="6">318</strain>
    </source>
</reference>
<dbReference type="CDD" id="cd00833">
    <property type="entry name" value="PKS"/>
    <property type="match status" value="1"/>
</dbReference>
<sequence length="467" mass="47581">MTTHQPGETRPPAEPIAVIGMACRLPGAAGPAQLWDLLCRGAEAPGPHIDDIDHVEGTGAHTAETGVTGHDRDATADAGTTAESAATIDPQQRLLLRTAREALADAGSDPATLAGTRTAVFAGQSQADHWERLRETRAERRMEPLAALTDGGQQRSVLAGRLSYALGLHGPCVTVDTGQASSLTAVHLACTSLRAGESTLALAGGVNAVLSPVAGDLFGRAGVLAADRRCKFADASADGFVRADGVGVVVLKPLRAALADGDRVRAVILGSAVSHDGATKQRLTDPSVTGQRLAMRWAYEAAGAEPGRVGYVEAHGTGTGIDRIELAALNEELAAGRPVGRPLLVGSVKTNIGHCEAAAGVAGLIKTVLCLEHRAVPPSLHFTTPSPEVEWGRLPITVPTAIEPLPSAGSAAETDNGGDTGTGPALAAVNGQSICGVNVHLVLSAAPPAPESTGPPPYSRTAVVPAF</sequence>
<feature type="region of interest" description="Disordered" evidence="4">
    <location>
        <begin position="405"/>
        <end position="425"/>
    </location>
</feature>
<dbReference type="Pfam" id="PF02801">
    <property type="entry name" value="Ketoacyl-synt_C"/>
    <property type="match status" value="1"/>
</dbReference>
<dbReference type="Pfam" id="PF00109">
    <property type="entry name" value="ketoacyl-synt"/>
    <property type="match status" value="1"/>
</dbReference>
<dbReference type="GO" id="GO:0005886">
    <property type="term" value="C:plasma membrane"/>
    <property type="evidence" value="ECO:0007669"/>
    <property type="project" value="TreeGrafter"/>
</dbReference>
<dbReference type="InterPro" id="IPR016039">
    <property type="entry name" value="Thiolase-like"/>
</dbReference>
<feature type="compositionally biased region" description="Low complexity" evidence="4">
    <location>
        <begin position="76"/>
        <end position="87"/>
    </location>
</feature>
<keyword evidence="3" id="KW-0808">Transferase</keyword>
<keyword evidence="1" id="KW-0596">Phosphopantetheine</keyword>
<dbReference type="PANTHER" id="PTHR43775:SF37">
    <property type="entry name" value="SI:DKEY-61P9.11"/>
    <property type="match status" value="1"/>
</dbReference>
<dbReference type="GO" id="GO:0005737">
    <property type="term" value="C:cytoplasm"/>
    <property type="evidence" value="ECO:0007669"/>
    <property type="project" value="TreeGrafter"/>
</dbReference>
<comment type="similarity">
    <text evidence="3">Belongs to the thiolase-like superfamily. Beta-ketoacyl-ACP synthases family.</text>
</comment>
<protein>
    <submittedName>
        <fullName evidence="6">Mycocerosate synthase</fullName>
    </submittedName>
</protein>
<proteinExistence type="inferred from homology"/>
<accession>A0A0F7FVH4</accession>
<evidence type="ECO:0000256" key="4">
    <source>
        <dbReference type="SAM" id="MobiDB-lite"/>
    </source>
</evidence>
<feature type="region of interest" description="Disordered" evidence="4">
    <location>
        <begin position="61"/>
        <end position="87"/>
    </location>
</feature>
<organism evidence="6 7">
    <name type="scientific">Streptomyces xiamenensis</name>
    <dbReference type="NCBI Taxonomy" id="408015"/>
    <lineage>
        <taxon>Bacteria</taxon>
        <taxon>Bacillati</taxon>
        <taxon>Actinomycetota</taxon>
        <taxon>Actinomycetes</taxon>
        <taxon>Kitasatosporales</taxon>
        <taxon>Streptomycetaceae</taxon>
        <taxon>Streptomyces</taxon>
    </lineage>
</organism>
<dbReference type="InterPro" id="IPR014030">
    <property type="entry name" value="Ketoacyl_synth_N"/>
</dbReference>
<dbReference type="HOGENOM" id="CLU_000022_16_2_11"/>
<dbReference type="GO" id="GO:0071770">
    <property type="term" value="P:DIM/DIP cell wall layer assembly"/>
    <property type="evidence" value="ECO:0007669"/>
    <property type="project" value="TreeGrafter"/>
</dbReference>
<dbReference type="AlphaFoldDB" id="A0A0F7FVH4"/>
<feature type="compositionally biased region" description="Pro residues" evidence="4">
    <location>
        <begin position="447"/>
        <end position="458"/>
    </location>
</feature>
<evidence type="ECO:0000313" key="6">
    <source>
        <dbReference type="EMBL" id="AKG43857.1"/>
    </source>
</evidence>
<dbReference type="Gene3D" id="3.40.47.10">
    <property type="match status" value="1"/>
</dbReference>
<dbReference type="GO" id="GO:0004312">
    <property type="term" value="F:fatty acid synthase activity"/>
    <property type="evidence" value="ECO:0007669"/>
    <property type="project" value="TreeGrafter"/>
</dbReference>
<dbReference type="SMART" id="SM00825">
    <property type="entry name" value="PKS_KS"/>
    <property type="match status" value="1"/>
</dbReference>